<accession>A0ABV3RBY2</accession>
<sequence length="268" mass="28655">MIDRVRLEAIVREAGRIALDAWPGDGNACEVWNKTDSSGANSPVSAADLAVDTFLKRELGVLLPSAAWLSEETADAPARVGHSLIWLVDPIDGTRDFVRGRTGWAVSVALVSAGRPLLGCLFAPVRRRENGGELWHAEAGQGAWRNGTRLAATTRRELSGARVPAKALMKEDADLVSVEQPNSIALRIAMVAADEADLVATLRWGYEWDIAAAGLIAREAGAAVTDAFGRPLNYNKRDPRAFGVLVSSAAMHSAAVNRLAERAQRLSA</sequence>
<protein>
    <submittedName>
        <fullName evidence="5">3'(2'),5'-bisphosphate nucleotidase CysQ</fullName>
        <ecNumber evidence="5">3.1.3.7</ecNumber>
    </submittedName>
</protein>
<evidence type="ECO:0000313" key="6">
    <source>
        <dbReference type="Proteomes" id="UP001556118"/>
    </source>
</evidence>
<keyword evidence="6" id="KW-1185">Reference proteome</keyword>
<keyword evidence="4" id="KW-0460">Magnesium</keyword>
<dbReference type="Gene3D" id="3.40.190.80">
    <property type="match status" value="1"/>
</dbReference>
<comment type="similarity">
    <text evidence="1">Belongs to the inositol monophosphatase superfamily.</text>
</comment>
<dbReference type="PROSITE" id="PS00629">
    <property type="entry name" value="IMP_1"/>
    <property type="match status" value="1"/>
</dbReference>
<dbReference type="RefSeq" id="WP_367771318.1">
    <property type="nucleotide sequence ID" value="NZ_JBFNXR010000021.1"/>
</dbReference>
<dbReference type="EMBL" id="JBFNXR010000021">
    <property type="protein sequence ID" value="MEW9854784.1"/>
    <property type="molecule type" value="Genomic_DNA"/>
</dbReference>
<dbReference type="CDD" id="cd01638">
    <property type="entry name" value="CysQ"/>
    <property type="match status" value="1"/>
</dbReference>
<evidence type="ECO:0000256" key="1">
    <source>
        <dbReference type="ARBA" id="ARBA00009759"/>
    </source>
</evidence>
<dbReference type="SUPFAM" id="SSF56655">
    <property type="entry name" value="Carbohydrate phosphatase"/>
    <property type="match status" value="1"/>
</dbReference>
<dbReference type="InterPro" id="IPR020550">
    <property type="entry name" value="Inositol_monophosphatase_CS"/>
</dbReference>
<dbReference type="GO" id="GO:0008441">
    <property type="term" value="F:3'(2'),5'-bisphosphate nucleotidase activity"/>
    <property type="evidence" value="ECO:0007669"/>
    <property type="project" value="UniProtKB-EC"/>
</dbReference>
<gene>
    <name evidence="5" type="ORF">ABUH87_06285</name>
</gene>
<dbReference type="InterPro" id="IPR020583">
    <property type="entry name" value="Inositol_monoP_metal-BS"/>
</dbReference>
<keyword evidence="3 5" id="KW-0378">Hydrolase</keyword>
<evidence type="ECO:0000256" key="3">
    <source>
        <dbReference type="ARBA" id="ARBA00022801"/>
    </source>
</evidence>
<dbReference type="PANTHER" id="PTHR20854">
    <property type="entry name" value="INOSITOL MONOPHOSPHATASE"/>
    <property type="match status" value="1"/>
</dbReference>
<reference evidence="5 6" key="1">
    <citation type="submission" date="2024-06" db="EMBL/GenBank/DDBJ databases">
        <title>Novosphingobium rhizovicinus M1R2S20.</title>
        <authorList>
            <person name="Sun J.-Q."/>
        </authorList>
    </citation>
    <scope>NUCLEOTIDE SEQUENCE [LARGE SCALE GENOMIC DNA]</scope>
    <source>
        <strain evidence="5 6">M1R2S20</strain>
    </source>
</reference>
<proteinExistence type="inferred from homology"/>
<dbReference type="PROSITE" id="PS00630">
    <property type="entry name" value="IMP_2"/>
    <property type="match status" value="1"/>
</dbReference>
<evidence type="ECO:0000313" key="5">
    <source>
        <dbReference type="EMBL" id="MEW9854784.1"/>
    </source>
</evidence>
<dbReference type="Pfam" id="PF00459">
    <property type="entry name" value="Inositol_P"/>
    <property type="match status" value="1"/>
</dbReference>
<organism evidence="5 6">
    <name type="scientific">Novosphingobium rhizovicinum</name>
    <dbReference type="NCBI Taxonomy" id="3228928"/>
    <lineage>
        <taxon>Bacteria</taxon>
        <taxon>Pseudomonadati</taxon>
        <taxon>Pseudomonadota</taxon>
        <taxon>Alphaproteobacteria</taxon>
        <taxon>Sphingomonadales</taxon>
        <taxon>Sphingomonadaceae</taxon>
        <taxon>Novosphingobium</taxon>
    </lineage>
</organism>
<name>A0ABV3RBY2_9SPHN</name>
<dbReference type="EC" id="3.1.3.7" evidence="5"/>
<keyword evidence="2" id="KW-0479">Metal-binding</keyword>
<evidence type="ECO:0000256" key="2">
    <source>
        <dbReference type="ARBA" id="ARBA00022723"/>
    </source>
</evidence>
<dbReference type="InterPro" id="IPR000760">
    <property type="entry name" value="Inositol_monophosphatase-like"/>
</dbReference>
<dbReference type="Gene3D" id="3.30.540.10">
    <property type="entry name" value="Fructose-1,6-Bisphosphatase, subunit A, domain 1"/>
    <property type="match status" value="1"/>
</dbReference>
<dbReference type="Proteomes" id="UP001556118">
    <property type="component" value="Unassembled WGS sequence"/>
</dbReference>
<dbReference type="PRINTS" id="PR00377">
    <property type="entry name" value="IMPHPHTASES"/>
</dbReference>
<evidence type="ECO:0000256" key="4">
    <source>
        <dbReference type="ARBA" id="ARBA00022842"/>
    </source>
</evidence>
<dbReference type="PANTHER" id="PTHR20854:SF4">
    <property type="entry name" value="INOSITOL-1-MONOPHOSPHATASE-RELATED"/>
    <property type="match status" value="1"/>
</dbReference>
<comment type="caution">
    <text evidence="5">The sequence shown here is derived from an EMBL/GenBank/DDBJ whole genome shotgun (WGS) entry which is preliminary data.</text>
</comment>